<feature type="compositionally biased region" description="Polar residues" evidence="1">
    <location>
        <begin position="181"/>
        <end position="193"/>
    </location>
</feature>
<proteinExistence type="predicted"/>
<sequence>MEDIKKFAVIRKMLRLVFENKRTTTWVEINCVLTNLKRALQIDWCRLLFQRSKSVRIVNDLVGYIFILNKDTKYVFSNHYIQLIINREDDEDGRMIMFGIYDLIIKFDGYTQIYNWTIENYKPAVADMPSSRQNFPFEEYGGEHSVETATEVSFPKDEDFAKTEEQVLIDLNTDNNTVGFNQTDANNEINTNNDTEKVNDTTTDDDIHEPKVLQDNNKTDDNIETQEFHEELKYNETNFNNETKENLESNEPNDTEAIDESNLQNVTLKLPKRNYKTKHVDLINNINI</sequence>
<evidence type="ECO:0000256" key="1">
    <source>
        <dbReference type="SAM" id="MobiDB-lite"/>
    </source>
</evidence>
<comment type="caution">
    <text evidence="2">The sequence shown here is derived from an EMBL/GenBank/DDBJ whole genome shotgun (WGS) entry which is preliminary data.</text>
</comment>
<protein>
    <submittedName>
        <fullName evidence="2">Uncharacterized protein</fullName>
    </submittedName>
</protein>
<feature type="region of interest" description="Disordered" evidence="1">
    <location>
        <begin position="181"/>
        <end position="217"/>
    </location>
</feature>
<dbReference type="AlphaFoldDB" id="A0A0C2M5Q0"/>
<feature type="region of interest" description="Disordered" evidence="1">
    <location>
        <begin position="237"/>
        <end position="262"/>
    </location>
</feature>
<dbReference type="EMBL" id="JWZT01004989">
    <property type="protein sequence ID" value="KII62405.1"/>
    <property type="molecule type" value="Genomic_DNA"/>
</dbReference>
<feature type="compositionally biased region" description="Basic and acidic residues" evidence="1">
    <location>
        <begin position="208"/>
        <end position="217"/>
    </location>
</feature>
<accession>A0A0C2M5Q0</accession>
<reference evidence="2 3" key="1">
    <citation type="journal article" date="2014" name="Genome Biol. Evol.">
        <title>The genome of the myxosporean Thelohanellus kitauei shows adaptations to nutrient acquisition within its fish host.</title>
        <authorList>
            <person name="Yang Y."/>
            <person name="Xiong J."/>
            <person name="Zhou Z."/>
            <person name="Huo F."/>
            <person name="Miao W."/>
            <person name="Ran C."/>
            <person name="Liu Y."/>
            <person name="Zhang J."/>
            <person name="Feng J."/>
            <person name="Wang M."/>
            <person name="Wang M."/>
            <person name="Wang L."/>
            <person name="Yao B."/>
        </authorList>
    </citation>
    <scope>NUCLEOTIDE SEQUENCE [LARGE SCALE GENOMIC DNA]</scope>
    <source>
        <strain evidence="2">Wuqing</strain>
    </source>
</reference>
<gene>
    <name evidence="2" type="ORF">RF11_10360</name>
</gene>
<dbReference type="Proteomes" id="UP000031668">
    <property type="component" value="Unassembled WGS sequence"/>
</dbReference>
<organism evidence="2 3">
    <name type="scientific">Thelohanellus kitauei</name>
    <name type="common">Myxosporean</name>
    <dbReference type="NCBI Taxonomy" id="669202"/>
    <lineage>
        <taxon>Eukaryota</taxon>
        <taxon>Metazoa</taxon>
        <taxon>Cnidaria</taxon>
        <taxon>Myxozoa</taxon>
        <taxon>Myxosporea</taxon>
        <taxon>Bivalvulida</taxon>
        <taxon>Platysporina</taxon>
        <taxon>Myxobolidae</taxon>
        <taxon>Thelohanellus</taxon>
    </lineage>
</organism>
<keyword evidence="3" id="KW-1185">Reference proteome</keyword>
<evidence type="ECO:0000313" key="3">
    <source>
        <dbReference type="Proteomes" id="UP000031668"/>
    </source>
</evidence>
<evidence type="ECO:0000313" key="2">
    <source>
        <dbReference type="EMBL" id="KII62405.1"/>
    </source>
</evidence>
<name>A0A0C2M5Q0_THEKT</name>